<proteinExistence type="predicted"/>
<comment type="caution">
    <text evidence="3">The sequence shown here is derived from an EMBL/GenBank/DDBJ whole genome shotgun (WGS) entry which is preliminary data.</text>
</comment>
<dbReference type="InterPro" id="IPR009057">
    <property type="entry name" value="Homeodomain-like_sf"/>
</dbReference>
<dbReference type="Pfam" id="PF17940">
    <property type="entry name" value="TetR_C_31"/>
    <property type="match status" value="1"/>
</dbReference>
<gene>
    <name evidence="3" type="ORF">ACFSJ0_05850</name>
</gene>
<dbReference type="SUPFAM" id="SSF46689">
    <property type="entry name" value="Homeodomain-like"/>
    <property type="match status" value="1"/>
</dbReference>
<protein>
    <submittedName>
        <fullName evidence="3">TetR/AcrR family transcriptional regulator</fullName>
    </submittedName>
</protein>
<feature type="region of interest" description="Disordered" evidence="1">
    <location>
        <begin position="75"/>
        <end position="151"/>
    </location>
</feature>
<feature type="compositionally biased region" description="Polar residues" evidence="1">
    <location>
        <begin position="75"/>
        <end position="88"/>
    </location>
</feature>
<evidence type="ECO:0000313" key="4">
    <source>
        <dbReference type="Proteomes" id="UP001597097"/>
    </source>
</evidence>
<reference evidence="4" key="1">
    <citation type="journal article" date="2019" name="Int. J. Syst. Evol. Microbiol.">
        <title>The Global Catalogue of Microorganisms (GCM) 10K type strain sequencing project: providing services to taxonomists for standard genome sequencing and annotation.</title>
        <authorList>
            <consortium name="The Broad Institute Genomics Platform"/>
            <consortium name="The Broad Institute Genome Sequencing Center for Infectious Disease"/>
            <person name="Wu L."/>
            <person name="Ma J."/>
        </authorList>
    </citation>
    <scope>NUCLEOTIDE SEQUENCE [LARGE SCALE GENOMIC DNA]</scope>
    <source>
        <strain evidence="4">CGMCC 1.15399</strain>
    </source>
</reference>
<dbReference type="EMBL" id="JBHUCM010000005">
    <property type="protein sequence ID" value="MFD1536547.1"/>
    <property type="molecule type" value="Genomic_DNA"/>
</dbReference>
<keyword evidence="4" id="KW-1185">Reference proteome</keyword>
<evidence type="ECO:0000259" key="2">
    <source>
        <dbReference type="Pfam" id="PF17940"/>
    </source>
</evidence>
<dbReference type="InterPro" id="IPR036271">
    <property type="entry name" value="Tet_transcr_reg_TetR-rel_C_sf"/>
</dbReference>
<dbReference type="InterPro" id="IPR041583">
    <property type="entry name" value="TetR_C_31"/>
</dbReference>
<feature type="domain" description="Tetracyclin repressor-like C-terminal group 31" evidence="2">
    <location>
        <begin position="169"/>
        <end position="272"/>
    </location>
</feature>
<organism evidence="3 4">
    <name type="scientific">Nonomuraea guangzhouensis</name>
    <dbReference type="NCBI Taxonomy" id="1291555"/>
    <lineage>
        <taxon>Bacteria</taxon>
        <taxon>Bacillati</taxon>
        <taxon>Actinomycetota</taxon>
        <taxon>Actinomycetes</taxon>
        <taxon>Streptosporangiales</taxon>
        <taxon>Streptosporangiaceae</taxon>
        <taxon>Nonomuraea</taxon>
    </lineage>
</organism>
<evidence type="ECO:0000313" key="3">
    <source>
        <dbReference type="EMBL" id="MFD1536547.1"/>
    </source>
</evidence>
<evidence type="ECO:0000256" key="1">
    <source>
        <dbReference type="SAM" id="MobiDB-lite"/>
    </source>
</evidence>
<feature type="compositionally biased region" description="Polar residues" evidence="1">
    <location>
        <begin position="110"/>
        <end position="130"/>
    </location>
</feature>
<name>A0ABW4G1M9_9ACTN</name>
<dbReference type="Gene3D" id="1.10.357.10">
    <property type="entry name" value="Tetracycline Repressor, domain 2"/>
    <property type="match status" value="2"/>
</dbReference>
<dbReference type="SUPFAM" id="SSF48498">
    <property type="entry name" value="Tetracyclin repressor-like, C-terminal domain"/>
    <property type="match status" value="1"/>
</dbReference>
<dbReference type="Proteomes" id="UP001597097">
    <property type="component" value="Unassembled WGS sequence"/>
</dbReference>
<sequence length="275" mass="28901">MKRSEVVADAAITLLAERGMRGLTHRAVDEAADLPPGSTSNLARTRAALLELTLSRLTDLEEQALASVYRFQGPTAPTRSSDAFQGSTAPARPSEAFQGSTAPARPSEAFQGSTASARSSEAFQGSNAWGRSSDAFRESGSSGGAAGSLAESGPYDGAAEAILESDLPGLVAEALHVQLADRRRTLARYELALEATRRPELRKIYDAAGRRFRDPVVGFLAAVGSPDPVRHGRQLVAFGEGIMFDSIAGAGDAPSLDDLREAVREFLRGMLGAGV</sequence>
<dbReference type="RefSeq" id="WP_308127030.1">
    <property type="nucleotide sequence ID" value="NZ_JAHKRM010000008.1"/>
</dbReference>
<accession>A0ABW4G1M9</accession>